<gene>
    <name evidence="2" type="ORF">LIQ08_14405</name>
    <name evidence="1" type="ORF">LIQ10_10115</name>
    <name evidence="3" type="ORF">O4N78_15315</name>
</gene>
<dbReference type="InterPro" id="IPR010921">
    <property type="entry name" value="Trp_repressor/repl_initiator"/>
</dbReference>
<evidence type="ECO:0000313" key="3">
    <source>
        <dbReference type="EMBL" id="MDE1204909.1"/>
    </source>
</evidence>
<proteinExistence type="predicted"/>
<dbReference type="Proteomes" id="UP001297370">
    <property type="component" value="Unassembled WGS sequence"/>
</dbReference>
<accession>A0AAJ1EVV5</accession>
<evidence type="ECO:0000313" key="2">
    <source>
        <dbReference type="EMBL" id="MCB5620332.1"/>
    </source>
</evidence>
<name>A0AAJ1EVV5_MEDGN</name>
<protein>
    <submittedName>
        <fullName evidence="2">Transposase</fullName>
    </submittedName>
</protein>
<evidence type="ECO:0000313" key="4">
    <source>
        <dbReference type="Proteomes" id="UP001297370"/>
    </source>
</evidence>
<organism evidence="2 4">
    <name type="scientific">Mediterraneibacter gnavus</name>
    <name type="common">Ruminococcus gnavus</name>
    <dbReference type="NCBI Taxonomy" id="33038"/>
    <lineage>
        <taxon>Bacteria</taxon>
        <taxon>Bacillati</taxon>
        <taxon>Bacillota</taxon>
        <taxon>Clostridia</taxon>
        <taxon>Lachnospirales</taxon>
        <taxon>Lachnospiraceae</taxon>
        <taxon>Mediterraneibacter</taxon>
    </lineage>
</organism>
<dbReference type="EMBL" id="JAJBNC010000014">
    <property type="protein sequence ID" value="MCB5494086.1"/>
    <property type="molecule type" value="Genomic_DNA"/>
</dbReference>
<dbReference type="EMBL" id="JAPZEG010000026">
    <property type="protein sequence ID" value="MDE1204909.1"/>
    <property type="molecule type" value="Genomic_DNA"/>
</dbReference>
<evidence type="ECO:0000313" key="1">
    <source>
        <dbReference type="EMBL" id="MCB5494086.1"/>
    </source>
</evidence>
<dbReference type="GO" id="GO:0043565">
    <property type="term" value="F:sequence-specific DNA binding"/>
    <property type="evidence" value="ECO:0007669"/>
    <property type="project" value="InterPro"/>
</dbReference>
<reference evidence="2" key="1">
    <citation type="submission" date="2021-10" db="EMBL/GenBank/DDBJ databases">
        <title>Collection of gut derived symbiotic bacterial strains cultured from healthy donors.</title>
        <authorList>
            <person name="Lin H."/>
            <person name="Littmann E."/>
            <person name="Claire K."/>
            <person name="Pamer E."/>
        </authorList>
    </citation>
    <scope>NUCLEOTIDE SEQUENCE</scope>
    <source>
        <strain evidence="2">MSK.23.18</strain>
        <strain evidence="1">MSK.23.4</strain>
    </source>
</reference>
<sequence>MRSKRISAEKQYRLIAECHQNRLTDHQWCVAYNIKPGTFYNWVKRLRQKGCVDLPASTGRSYSAPESQEVVRVDLHDTDNFPMNSSYIGFRHLRK</sequence>
<dbReference type="AlphaFoldDB" id="A0AAJ1EVV5"/>
<dbReference type="InterPro" id="IPR036388">
    <property type="entry name" value="WH-like_DNA-bd_sf"/>
</dbReference>
<dbReference type="Proteomes" id="UP001297422">
    <property type="component" value="Unassembled WGS sequence"/>
</dbReference>
<reference evidence="3" key="2">
    <citation type="submission" date="2022-12" db="EMBL/GenBank/DDBJ databases">
        <title>Genome of R. gnavus strain RSHDN_120.</title>
        <authorList>
            <person name="Abdugheni R."/>
        </authorList>
    </citation>
    <scope>NUCLEOTIDE SEQUENCE</scope>
    <source>
        <strain evidence="3">RSHDN_120</strain>
    </source>
</reference>
<dbReference type="Gene3D" id="1.10.10.10">
    <property type="entry name" value="Winged helix-like DNA-binding domain superfamily/Winged helix DNA-binding domain"/>
    <property type="match status" value="1"/>
</dbReference>
<dbReference type="RefSeq" id="WP_226972196.1">
    <property type="nucleotide sequence ID" value="NZ_JAAIMT010000077.1"/>
</dbReference>
<dbReference type="Proteomes" id="UP001149331">
    <property type="component" value="Unassembled WGS sequence"/>
</dbReference>
<comment type="caution">
    <text evidence="2">The sequence shown here is derived from an EMBL/GenBank/DDBJ whole genome shotgun (WGS) entry which is preliminary data.</text>
</comment>
<dbReference type="SUPFAM" id="SSF48295">
    <property type="entry name" value="TrpR-like"/>
    <property type="match status" value="1"/>
</dbReference>
<dbReference type="EMBL" id="JAJBOM010000024">
    <property type="protein sequence ID" value="MCB5620332.1"/>
    <property type="molecule type" value="Genomic_DNA"/>
</dbReference>